<keyword evidence="2" id="KW-0472">Membrane</keyword>
<dbReference type="EMBL" id="JPOX01000007">
    <property type="protein sequence ID" value="KFX50281.1"/>
    <property type="molecule type" value="Genomic_DNA"/>
</dbReference>
<reference evidence="4" key="1">
    <citation type="journal article" date="2014" name="PLoS Genet.">
        <title>Signature Gene Expression Reveals Novel Clues to the Molecular Mechanisms of Dimorphic Transition in Penicillium marneffei.</title>
        <authorList>
            <person name="Yang E."/>
            <person name="Wang G."/>
            <person name="Cai J."/>
            <person name="Woo P.C."/>
            <person name="Lau S.K."/>
            <person name="Yuen K.-Y."/>
            <person name="Chow W.-N."/>
            <person name="Lin X."/>
        </authorList>
    </citation>
    <scope>NUCLEOTIDE SEQUENCE [LARGE SCALE GENOMIC DNA]</scope>
    <source>
        <strain evidence="4">PM1</strain>
    </source>
</reference>
<sequence>MISYQALFFFPLGLLALSAEASRQCYFPNHKLAVNDTPCTANSVSVCCQQGAACLDDGLCYLPSASAAGGFIRGSCTDQIWASQDCPQYCTDDIPGGIFNSLSDAGVVACGGTKFCCESANITTCDCQTGNGTFSLDGTISIFTTIGSSMTTTSSTNSSTTSSLTSSSTLSSVTSSASPSPATTSMTSSTISTIAASTSTVSSNGTSEVLKVGVGIGVPLGIALLVVIGVFLWRGRRKTSTLPSQVENSMPNHDNKPSAWNKPSQGETYELPFTERPRGNIYELPVR</sequence>
<feature type="transmembrane region" description="Helical" evidence="2">
    <location>
        <begin position="212"/>
        <end position="233"/>
    </location>
</feature>
<evidence type="ECO:0000256" key="3">
    <source>
        <dbReference type="SAM" id="SignalP"/>
    </source>
</evidence>
<feature type="chain" id="PRO_5001893181" description="Mid2 domain-containing protein" evidence="3">
    <location>
        <begin position="22"/>
        <end position="287"/>
    </location>
</feature>
<keyword evidence="2" id="KW-1133">Transmembrane helix</keyword>
<keyword evidence="2" id="KW-0812">Transmembrane</keyword>
<keyword evidence="3" id="KW-0732">Signal</keyword>
<feature type="region of interest" description="Disordered" evidence="1">
    <location>
        <begin position="241"/>
        <end position="271"/>
    </location>
</feature>
<accession>A0A093VUI1</accession>
<name>A0A093VUI1_TALMA</name>
<evidence type="ECO:0000256" key="1">
    <source>
        <dbReference type="SAM" id="MobiDB-lite"/>
    </source>
</evidence>
<dbReference type="HOGENOM" id="CLU_055859_4_1_1"/>
<gene>
    <name evidence="4" type="ORF">GQ26_0070480</name>
</gene>
<organism evidence="4">
    <name type="scientific">Talaromyces marneffei PM1</name>
    <dbReference type="NCBI Taxonomy" id="1077442"/>
    <lineage>
        <taxon>Eukaryota</taxon>
        <taxon>Fungi</taxon>
        <taxon>Dikarya</taxon>
        <taxon>Ascomycota</taxon>
        <taxon>Pezizomycotina</taxon>
        <taxon>Eurotiomycetes</taxon>
        <taxon>Eurotiomycetidae</taxon>
        <taxon>Eurotiales</taxon>
        <taxon>Trichocomaceae</taxon>
        <taxon>Talaromyces</taxon>
        <taxon>Talaromyces sect. Talaromyces</taxon>
    </lineage>
</organism>
<feature type="region of interest" description="Disordered" evidence="1">
    <location>
        <begin position="150"/>
        <end position="188"/>
    </location>
</feature>
<feature type="compositionally biased region" description="Polar residues" evidence="1">
    <location>
        <begin position="241"/>
        <end position="252"/>
    </location>
</feature>
<proteinExistence type="predicted"/>
<dbReference type="AlphaFoldDB" id="A0A093VUI1"/>
<feature type="signal peptide" evidence="3">
    <location>
        <begin position="1"/>
        <end position="21"/>
    </location>
</feature>
<evidence type="ECO:0000256" key="2">
    <source>
        <dbReference type="SAM" id="Phobius"/>
    </source>
</evidence>
<protein>
    <recommendedName>
        <fullName evidence="5">Mid2 domain-containing protein</fullName>
    </recommendedName>
</protein>
<evidence type="ECO:0008006" key="5">
    <source>
        <dbReference type="Google" id="ProtNLM"/>
    </source>
</evidence>
<evidence type="ECO:0000313" key="4">
    <source>
        <dbReference type="EMBL" id="KFX50281.1"/>
    </source>
</evidence>
<comment type="caution">
    <text evidence="4">The sequence shown here is derived from an EMBL/GenBank/DDBJ whole genome shotgun (WGS) entry which is preliminary data.</text>
</comment>